<dbReference type="InterPro" id="IPR029063">
    <property type="entry name" value="SAM-dependent_MTases_sf"/>
</dbReference>
<sequence length="292" mass="32315">MPIPELDSLRALYAQTAPHYHPDIASVMDIFARSLAAWMARCVREQAQGSLHDPFDLPQRGACPSARLGLDIGTGTGLLARHLAGFTQRVIGVDISAAMLAVGQRQRHRNVAFWQADLHRLPLARASVDLIGASFGLNHSLPRRALRELIRVLRPNGLLLCQEWSVLDTASQTFESVFEAALGDQSAPAFDLPEPWQAHLQDVEDYYALFKAAGFSLVWAREAAFVRVRFPSAQAFSAYKLAWAPRRLAFEALSEAEQRACLEALQTALAPYCAADGSLLWQPRLMRVCAIR</sequence>
<dbReference type="Pfam" id="PF08241">
    <property type="entry name" value="Methyltransf_11"/>
    <property type="match status" value="1"/>
</dbReference>
<evidence type="ECO:0000313" key="2">
    <source>
        <dbReference type="EMBL" id="PJF36460.1"/>
    </source>
</evidence>
<evidence type="ECO:0000313" key="3">
    <source>
        <dbReference type="Proteomes" id="UP000229681"/>
    </source>
</evidence>
<dbReference type="InterPro" id="IPR013216">
    <property type="entry name" value="Methyltransf_11"/>
</dbReference>
<dbReference type="PANTHER" id="PTHR43591">
    <property type="entry name" value="METHYLTRANSFERASE"/>
    <property type="match status" value="1"/>
</dbReference>
<dbReference type="SUPFAM" id="SSF53335">
    <property type="entry name" value="S-adenosyl-L-methionine-dependent methyltransferases"/>
    <property type="match status" value="1"/>
</dbReference>
<dbReference type="GO" id="GO:0008757">
    <property type="term" value="F:S-adenosylmethionine-dependent methyltransferase activity"/>
    <property type="evidence" value="ECO:0007669"/>
    <property type="project" value="InterPro"/>
</dbReference>
<reference evidence="2 3" key="1">
    <citation type="submission" date="2017-11" db="EMBL/GenBank/DDBJ databases">
        <title>Evolution of Phototrophy in the Chloroflexi Phylum Driven by Horizontal Gene Transfer.</title>
        <authorList>
            <person name="Ward L.M."/>
            <person name="Hemp J."/>
            <person name="Shih P.M."/>
            <person name="Mcglynn S.E."/>
            <person name="Fischer W."/>
        </authorList>
    </citation>
    <scope>NUCLEOTIDE SEQUENCE [LARGE SCALE GENOMIC DNA]</scope>
    <source>
        <strain evidence="2">JP3_13</strain>
    </source>
</reference>
<gene>
    <name evidence="2" type="ORF">CUN49_05340</name>
</gene>
<evidence type="ECO:0000259" key="1">
    <source>
        <dbReference type="Pfam" id="PF08241"/>
    </source>
</evidence>
<protein>
    <recommendedName>
        <fullName evidence="1">Methyltransferase type 11 domain-containing protein</fullName>
    </recommendedName>
</protein>
<proteinExistence type="predicted"/>
<name>A0A2M8PFY3_9CHLR</name>
<feature type="domain" description="Methyltransferase type 11" evidence="1">
    <location>
        <begin position="70"/>
        <end position="161"/>
    </location>
</feature>
<organism evidence="2 3">
    <name type="scientific">Candidatus Thermofonsia Clade 1 bacterium</name>
    <dbReference type="NCBI Taxonomy" id="2364210"/>
    <lineage>
        <taxon>Bacteria</taxon>
        <taxon>Bacillati</taxon>
        <taxon>Chloroflexota</taxon>
        <taxon>Candidatus Thermofontia</taxon>
        <taxon>Candidatus Thermofonsia Clade 1</taxon>
    </lineage>
</organism>
<dbReference type="PANTHER" id="PTHR43591:SF110">
    <property type="entry name" value="RHODANESE DOMAIN-CONTAINING PROTEIN"/>
    <property type="match status" value="1"/>
</dbReference>
<accession>A0A2M8PFY3</accession>
<dbReference type="Gene3D" id="3.40.50.150">
    <property type="entry name" value="Vaccinia Virus protein VP39"/>
    <property type="match status" value="1"/>
</dbReference>
<dbReference type="Proteomes" id="UP000229681">
    <property type="component" value="Unassembled WGS sequence"/>
</dbReference>
<comment type="caution">
    <text evidence="2">The sequence shown here is derived from an EMBL/GenBank/DDBJ whole genome shotgun (WGS) entry which is preliminary data.</text>
</comment>
<dbReference type="EMBL" id="PGTM01000052">
    <property type="protein sequence ID" value="PJF36460.1"/>
    <property type="molecule type" value="Genomic_DNA"/>
</dbReference>
<dbReference type="AlphaFoldDB" id="A0A2M8PFY3"/>
<dbReference type="CDD" id="cd02440">
    <property type="entry name" value="AdoMet_MTases"/>
    <property type="match status" value="1"/>
</dbReference>